<dbReference type="UniPathway" id="UPA01057">
    <property type="reaction ID" value="UER00163"/>
</dbReference>
<comment type="cofactor">
    <cofactor evidence="5">
        <name>Mg(2+)</name>
        <dbReference type="ChEBI" id="CHEBI:18420"/>
    </cofactor>
</comment>
<comment type="pathway">
    <text evidence="5">Quinol/quinone metabolism; 1,4-dihydroxy-2-naphthoate biosynthesis; 1,4-dihydroxy-2-naphthoate from chorismate: step 1/7.</text>
</comment>
<sequence>MILTTAIKALQQLIIHAQPEQTRLSVELQPLHSTELIEWFDAQVLFPQFYWQSRDGDEEVVALGQCCHFNNINAAKGKFSGPQRIWGGCDFSHQEYYFLPQIELTRNTNSWQLSVNLPADPVLLHKDAGRDSTAQAYDKTVLLESLANLITPAPTPIPLSYKIEARSHYPEFNQWSHLVTKALTAIKQQRFAKVVLARQSILTLNRPLSAAQFLQKSRQVNQHCFHFIFALKPNDYFVGSTPERLFTRTRTQLHTEALAGTAARSDDAREDRALANWLLHDPKNRYENRLVVDDLMSRLGTRCTSLQVSMRPELVKLRKVQHLKHHISGELVAGVDDAELLASLQPTAAIAGLPRQPALDFIAENEPFSRGWYSGALGYVSQHKSEFCVAIRSARIVENELQLFAGAGIVPGSDPMSEWQELERKTATLLTLLEPDSNEHSDTNDHHDHKQKHVLANLFTSEQQRA</sequence>
<comment type="function">
    <text evidence="5">Catalyzes the conversion of chorismate to isochorismate.</text>
</comment>
<dbReference type="Proteomes" id="UP000250163">
    <property type="component" value="Chromosome MORIYA"/>
</dbReference>
<feature type="binding site" evidence="5">
    <location>
        <position position="287"/>
    </location>
    <ligand>
        <name>Mg(2+)</name>
        <dbReference type="ChEBI" id="CHEBI:18420"/>
    </ligand>
</feature>
<name>A0A330LPV5_9GAMM</name>
<comment type="pathway">
    <text evidence="5">Quinol/quinone metabolism; menaquinone biosynthesis.</text>
</comment>
<keyword evidence="5" id="KW-0479">Metal-binding</keyword>
<dbReference type="InterPro" id="IPR044250">
    <property type="entry name" value="MenF-like"/>
</dbReference>
<keyword evidence="8" id="KW-1185">Reference proteome</keyword>
<reference evidence="8" key="1">
    <citation type="submission" date="2018-05" db="EMBL/GenBank/DDBJ databases">
        <authorList>
            <person name="Cea G.-C."/>
            <person name="William W."/>
        </authorList>
    </citation>
    <scope>NUCLEOTIDE SEQUENCE [LARGE SCALE GENOMIC DNA]</scope>
    <source>
        <strain evidence="8">DB21MT 5</strain>
    </source>
</reference>
<dbReference type="GO" id="GO:0008909">
    <property type="term" value="F:isochorismate synthase activity"/>
    <property type="evidence" value="ECO:0007669"/>
    <property type="project" value="UniProtKB-UniRule"/>
</dbReference>
<comment type="catalytic activity">
    <reaction evidence="1 5">
        <text>chorismate = isochorismate</text>
        <dbReference type="Rhea" id="RHEA:18985"/>
        <dbReference type="ChEBI" id="CHEBI:29748"/>
        <dbReference type="ChEBI" id="CHEBI:29780"/>
        <dbReference type="EC" id="5.4.4.2"/>
    </reaction>
</comment>
<dbReference type="GO" id="GO:0009234">
    <property type="term" value="P:menaquinone biosynthetic process"/>
    <property type="evidence" value="ECO:0007669"/>
    <property type="project" value="UniProtKB-UniRule"/>
</dbReference>
<dbReference type="GO" id="GO:0000287">
    <property type="term" value="F:magnesium ion binding"/>
    <property type="evidence" value="ECO:0007669"/>
    <property type="project" value="UniProtKB-UniRule"/>
</dbReference>
<feature type="binding site" evidence="5">
    <location>
        <position position="421"/>
    </location>
    <ligand>
        <name>Mg(2+)</name>
        <dbReference type="ChEBI" id="CHEBI:18420"/>
    </ligand>
</feature>
<dbReference type="HAMAP" id="MF_01935">
    <property type="entry name" value="MenF"/>
    <property type="match status" value="1"/>
</dbReference>
<dbReference type="InterPro" id="IPR015890">
    <property type="entry name" value="Chorismate_C"/>
</dbReference>
<evidence type="ECO:0000256" key="1">
    <source>
        <dbReference type="ARBA" id="ARBA00000799"/>
    </source>
</evidence>
<protein>
    <recommendedName>
        <fullName evidence="5">Isochorismate synthase MenF</fullName>
        <ecNumber evidence="5">5.4.4.2</ecNumber>
    </recommendedName>
    <alternativeName>
        <fullName evidence="5">Isochorismate mutase</fullName>
    </alternativeName>
</protein>
<dbReference type="EMBL" id="LS483250">
    <property type="protein sequence ID" value="SQD77888.1"/>
    <property type="molecule type" value="Genomic_DNA"/>
</dbReference>
<dbReference type="AlphaFoldDB" id="A0A330LPV5"/>
<evidence type="ECO:0000256" key="2">
    <source>
        <dbReference type="ARBA" id="ARBA00005297"/>
    </source>
</evidence>
<feature type="domain" description="Chorismate-utilising enzyme C-terminal" evidence="6">
    <location>
        <begin position="173"/>
        <end position="425"/>
    </location>
</feature>
<dbReference type="InterPro" id="IPR034681">
    <property type="entry name" value="MenF"/>
</dbReference>
<comment type="similarity">
    <text evidence="2 5">Belongs to the isochorismate synthase family.</text>
</comment>
<evidence type="ECO:0000259" key="6">
    <source>
        <dbReference type="Pfam" id="PF00425"/>
    </source>
</evidence>
<dbReference type="PANTHER" id="PTHR47253:SF4">
    <property type="entry name" value="ISOCHORISMATE SYNTHASE 2, CHLOROPLASTIC"/>
    <property type="match status" value="1"/>
</dbReference>
<dbReference type="Gene3D" id="3.60.120.10">
    <property type="entry name" value="Anthranilate synthase"/>
    <property type="match status" value="1"/>
</dbReference>
<proteinExistence type="inferred from homology"/>
<organism evidence="7 8">
    <name type="scientific">Moritella yayanosii</name>
    <dbReference type="NCBI Taxonomy" id="69539"/>
    <lineage>
        <taxon>Bacteria</taxon>
        <taxon>Pseudomonadati</taxon>
        <taxon>Pseudomonadota</taxon>
        <taxon>Gammaproteobacteria</taxon>
        <taxon>Alteromonadales</taxon>
        <taxon>Moritellaceae</taxon>
        <taxon>Moritella</taxon>
    </lineage>
</organism>
<dbReference type="PANTHER" id="PTHR47253">
    <property type="match status" value="1"/>
</dbReference>
<evidence type="ECO:0000256" key="3">
    <source>
        <dbReference type="ARBA" id="ARBA00022842"/>
    </source>
</evidence>
<keyword evidence="5" id="KW-0474">Menaquinone biosynthesis</keyword>
<accession>A0A330LPV5</accession>
<feature type="active site" description="Proton acceptor" evidence="5">
    <location>
        <position position="193"/>
    </location>
</feature>
<dbReference type="NCBIfam" id="TIGR00543">
    <property type="entry name" value="isochor_syn"/>
    <property type="match status" value="1"/>
</dbReference>
<dbReference type="KEGG" id="mya:MORIYA_1410"/>
<gene>
    <name evidence="5 7" type="primary">menF</name>
    <name evidence="7" type="ORF">MORIYA_1410</name>
</gene>
<dbReference type="InterPro" id="IPR005801">
    <property type="entry name" value="ADC_synthase"/>
</dbReference>
<dbReference type="InterPro" id="IPR004561">
    <property type="entry name" value="IsoChor_synthase"/>
</dbReference>
<evidence type="ECO:0000313" key="7">
    <source>
        <dbReference type="EMBL" id="SQD77888.1"/>
    </source>
</evidence>
<feature type="active site" description="Proton donor" evidence="5">
    <location>
        <position position="243"/>
    </location>
</feature>
<evidence type="ECO:0000256" key="4">
    <source>
        <dbReference type="ARBA" id="ARBA00023235"/>
    </source>
</evidence>
<keyword evidence="4 5" id="KW-0413">Isomerase</keyword>
<dbReference type="SUPFAM" id="SSF56322">
    <property type="entry name" value="ADC synthase"/>
    <property type="match status" value="1"/>
</dbReference>
<dbReference type="EC" id="5.4.4.2" evidence="5"/>
<keyword evidence="3 5" id="KW-0460">Magnesium</keyword>
<dbReference type="UniPathway" id="UPA00079"/>
<evidence type="ECO:0000313" key="8">
    <source>
        <dbReference type="Proteomes" id="UP000250163"/>
    </source>
</evidence>
<dbReference type="Pfam" id="PF00425">
    <property type="entry name" value="Chorismate_bind"/>
    <property type="match status" value="1"/>
</dbReference>
<evidence type="ECO:0000256" key="5">
    <source>
        <dbReference type="HAMAP-Rule" id="MF_01935"/>
    </source>
</evidence>